<name>A0ABN8NCV3_9CNID</name>
<protein>
    <submittedName>
        <fullName evidence="2">Uncharacterized protein</fullName>
    </submittedName>
</protein>
<accession>A0ABN8NCV3</accession>
<feature type="region of interest" description="Disordered" evidence="1">
    <location>
        <begin position="180"/>
        <end position="218"/>
    </location>
</feature>
<reference evidence="2 3" key="1">
    <citation type="submission" date="2022-05" db="EMBL/GenBank/DDBJ databases">
        <authorList>
            <consortium name="Genoscope - CEA"/>
            <person name="William W."/>
        </authorList>
    </citation>
    <scope>NUCLEOTIDE SEQUENCE [LARGE SCALE GENOMIC DNA]</scope>
</reference>
<dbReference type="Proteomes" id="UP001159405">
    <property type="component" value="Unassembled WGS sequence"/>
</dbReference>
<proteinExistence type="predicted"/>
<evidence type="ECO:0000313" key="3">
    <source>
        <dbReference type="Proteomes" id="UP001159405"/>
    </source>
</evidence>
<dbReference type="EMBL" id="CALNXK010000014">
    <property type="protein sequence ID" value="CAH3046070.1"/>
    <property type="molecule type" value="Genomic_DNA"/>
</dbReference>
<evidence type="ECO:0000256" key="1">
    <source>
        <dbReference type="SAM" id="MobiDB-lite"/>
    </source>
</evidence>
<comment type="caution">
    <text evidence="2">The sequence shown here is derived from an EMBL/GenBank/DDBJ whole genome shotgun (WGS) entry which is preliminary data.</text>
</comment>
<feature type="compositionally biased region" description="Basic residues" evidence="1">
    <location>
        <begin position="102"/>
        <end position="112"/>
    </location>
</feature>
<feature type="non-terminal residue" evidence="2">
    <location>
        <position position="218"/>
    </location>
</feature>
<feature type="region of interest" description="Disordered" evidence="1">
    <location>
        <begin position="95"/>
        <end position="126"/>
    </location>
</feature>
<evidence type="ECO:0000313" key="2">
    <source>
        <dbReference type="EMBL" id="CAH3046070.1"/>
    </source>
</evidence>
<organism evidence="2 3">
    <name type="scientific">Porites lobata</name>
    <dbReference type="NCBI Taxonomy" id="104759"/>
    <lineage>
        <taxon>Eukaryota</taxon>
        <taxon>Metazoa</taxon>
        <taxon>Cnidaria</taxon>
        <taxon>Anthozoa</taxon>
        <taxon>Hexacorallia</taxon>
        <taxon>Scleractinia</taxon>
        <taxon>Fungiina</taxon>
        <taxon>Poritidae</taxon>
        <taxon>Porites</taxon>
    </lineage>
</organism>
<gene>
    <name evidence="2" type="ORF">PLOB_00008344</name>
</gene>
<keyword evidence="3" id="KW-1185">Reference proteome</keyword>
<sequence>MCKCQEPTVEQRLKMQEPTVEITVPQSAERSQALDNIMGLTQDGSSTGQKLQKAFNKMEKLEKKLTRRPVKIHMLGQEGCQEFQLNGQTFEEQVKKANEKNKKSREAKKQKKAPTAGIEVLQNLDEAPAKENGEQLKLGEEVAWRVRLDNVLEGNMERQDRPYSREEILALEQARFYTPEEIETMSEPTQTGSAGVLPSFEEMKVDELVNGPSSMETQ</sequence>